<feature type="region of interest" description="Disordered" evidence="1">
    <location>
        <begin position="614"/>
        <end position="665"/>
    </location>
</feature>
<feature type="compositionally biased region" description="Low complexity" evidence="1">
    <location>
        <begin position="919"/>
        <end position="935"/>
    </location>
</feature>
<dbReference type="EMBL" id="NAJL01000089">
    <property type="protein sequence ID" value="TKA22002.1"/>
    <property type="molecule type" value="Genomic_DNA"/>
</dbReference>
<feature type="compositionally biased region" description="Low complexity" evidence="1">
    <location>
        <begin position="75"/>
        <end position="92"/>
    </location>
</feature>
<proteinExistence type="predicted"/>
<protein>
    <recommendedName>
        <fullName evidence="2">BTB domain-containing protein</fullName>
    </recommendedName>
</protein>
<feature type="region of interest" description="Disordered" evidence="1">
    <location>
        <begin position="722"/>
        <end position="747"/>
    </location>
</feature>
<feature type="compositionally biased region" description="Low complexity" evidence="1">
    <location>
        <begin position="144"/>
        <end position="161"/>
    </location>
</feature>
<organism evidence="3 4">
    <name type="scientific">Salinomyces thailandicus</name>
    <dbReference type="NCBI Taxonomy" id="706561"/>
    <lineage>
        <taxon>Eukaryota</taxon>
        <taxon>Fungi</taxon>
        <taxon>Dikarya</taxon>
        <taxon>Ascomycota</taxon>
        <taxon>Pezizomycotina</taxon>
        <taxon>Dothideomycetes</taxon>
        <taxon>Dothideomycetidae</taxon>
        <taxon>Mycosphaerellales</taxon>
        <taxon>Teratosphaeriaceae</taxon>
        <taxon>Salinomyces</taxon>
    </lineage>
</organism>
<gene>
    <name evidence="3" type="ORF">B0A50_08500</name>
</gene>
<feature type="region of interest" description="Disordered" evidence="1">
    <location>
        <begin position="820"/>
        <end position="842"/>
    </location>
</feature>
<feature type="compositionally biased region" description="Low complexity" evidence="1">
    <location>
        <begin position="944"/>
        <end position="953"/>
    </location>
</feature>
<dbReference type="SUPFAM" id="SSF54695">
    <property type="entry name" value="POZ domain"/>
    <property type="match status" value="1"/>
</dbReference>
<feature type="region of interest" description="Disordered" evidence="1">
    <location>
        <begin position="1"/>
        <end position="165"/>
    </location>
</feature>
<evidence type="ECO:0000259" key="2">
    <source>
        <dbReference type="PROSITE" id="PS50097"/>
    </source>
</evidence>
<dbReference type="Gene3D" id="3.30.710.10">
    <property type="entry name" value="Potassium Channel Kv1.1, Chain A"/>
    <property type="match status" value="1"/>
</dbReference>
<feature type="compositionally biased region" description="Polar residues" evidence="1">
    <location>
        <begin position="896"/>
        <end position="913"/>
    </location>
</feature>
<dbReference type="Proteomes" id="UP000308549">
    <property type="component" value="Unassembled WGS sequence"/>
</dbReference>
<evidence type="ECO:0000313" key="4">
    <source>
        <dbReference type="Proteomes" id="UP000308549"/>
    </source>
</evidence>
<evidence type="ECO:0000313" key="3">
    <source>
        <dbReference type="EMBL" id="TKA22002.1"/>
    </source>
</evidence>
<feature type="compositionally biased region" description="Basic and acidic residues" evidence="1">
    <location>
        <begin position="184"/>
        <end position="194"/>
    </location>
</feature>
<dbReference type="PROSITE" id="PS50097">
    <property type="entry name" value="BTB"/>
    <property type="match status" value="1"/>
</dbReference>
<sequence length="1130" mass="121128">MNIFSSYADDDEADDHPSSPSSHDAITDRAQGEAGSSYGSYEDGADIRAGATPDMMSSDGARQGRERPRPRLSRHSSLPKTLFGAGSTSLFGSGSGSGPSLRMEGEPQQQQQQSSQPPPSQSQPQLHAHASQPSLLAGTHSSHDPLPLSRPPLSTLATPTPIASPRHARFADDMRASADHRILPQVEKDADDPTHPPAPPRDSHERQRSTTLTTLSRLFAVQSAVSPEVSRPGSYLQQHPATLPGGYHRNLQTTDVADLPNHLFTRGLLEGRHSDITVHAFGHKYLLHRLILDRAPFFTSALSAPWLEANSKEISVHPEDIDNNITQSSFELALKRLYGCDSPAEEEVEAVGLFATGCWLEMKDLIDASIESMLRQMSPETLAPLIKLVTSNYYGRAGDKILASAKAMLCRDGWGMPLRFWSGIPGDIIREIVGGDGFYIEGEFERWVLAKRILDRRLKTRAAEAGLFQAGSRRKVRKAPDAVSLMAIRFDGVYRRSSVGGGRGVPDALQQWIMLYTHPDVEPLLVLLDEGIHYVHLDFEQLQYIRSARDCLGLPVMPEKVISSALWQQMELRQRVVNARETDMELNLSTTCVEDHDDMDTAASNAAIGASKDTTMSITTPSSPPPITDTKGKGKASEYPSLAEASETQLDDDMASGSWDGNGKPRKFWIPSSDCSIVMGGNADPVIATSNTTTLQRHAQQSRVSLGLEATDVQWASDFAAVTSQPRPPSRGSAGDASEGPAGNLPTELRYTHFPPFRFAAEFPNPRLLKEKKRVYSRTVFYAGSLWNIYIQKVATARSKQLGVYLHRAKEREVEELGAGGGAAGAAGGGSSGAGPGAGGSVDARIGLLEREMIMRSERRQQRRRREGHARVGSDGAVGGEGLDSASEHATAATTDSTLSTNQTAAEGSTATAVRNVLSRSSRSNPHSTSSTHPHPSYPFRQHSPSSSSSSSSPSPPTTPENEISIPPLHPGPSTALPGPRPNTSQQPPPHLHLRPHTPALPPYTDARPTIRTYFKIYSPSRGGRMLSVYESAPDRFNFSQSWGWKSSSLMLDEGLLGEEEVEGGGGTGGLGVVGGGGGPAGAGGGAGRDEGMAGGSGGLGGLGGARSEVGVMRGRGDGKLRFMVVIGNT</sequence>
<feature type="region of interest" description="Disordered" evidence="1">
    <location>
        <begin position="184"/>
        <end position="209"/>
    </location>
</feature>
<comment type="caution">
    <text evidence="3">The sequence shown here is derived from an EMBL/GenBank/DDBJ whole genome shotgun (WGS) entry which is preliminary data.</text>
</comment>
<accession>A0A4U0TJZ9</accession>
<dbReference type="PANTHER" id="PTHR47369:SF1">
    <property type="entry name" value="BTB_POZ DOMAIN-CONTAINING PROTEIN"/>
    <property type="match status" value="1"/>
</dbReference>
<feature type="compositionally biased region" description="Gly residues" evidence="1">
    <location>
        <begin position="820"/>
        <end position="840"/>
    </location>
</feature>
<dbReference type="InterPro" id="IPR011333">
    <property type="entry name" value="SKP1/BTB/POZ_sf"/>
</dbReference>
<dbReference type="InterPro" id="IPR000210">
    <property type="entry name" value="BTB/POZ_dom"/>
</dbReference>
<keyword evidence="4" id="KW-1185">Reference proteome</keyword>
<dbReference type="AlphaFoldDB" id="A0A4U0TJZ9"/>
<dbReference type="OrthoDB" id="6359943at2759"/>
<feature type="region of interest" description="Disordered" evidence="1">
    <location>
        <begin position="858"/>
        <end position="1007"/>
    </location>
</feature>
<evidence type="ECO:0000256" key="1">
    <source>
        <dbReference type="SAM" id="MobiDB-lite"/>
    </source>
</evidence>
<name>A0A4U0TJZ9_9PEZI</name>
<reference evidence="3 4" key="1">
    <citation type="submission" date="2017-03" db="EMBL/GenBank/DDBJ databases">
        <title>Genomes of endolithic fungi from Antarctica.</title>
        <authorList>
            <person name="Coleine C."/>
            <person name="Masonjones S."/>
            <person name="Stajich J.E."/>
        </authorList>
    </citation>
    <scope>NUCLEOTIDE SEQUENCE [LARGE SCALE GENOMIC DNA]</scope>
    <source>
        <strain evidence="3 4">CCFEE 6315</strain>
    </source>
</reference>
<dbReference type="PANTHER" id="PTHR47369">
    <property type="entry name" value="BTB/POZ DOMAIN-CONTAINING PROTEIN"/>
    <property type="match status" value="1"/>
</dbReference>
<feature type="domain" description="BTB" evidence="2">
    <location>
        <begin position="274"/>
        <end position="346"/>
    </location>
</feature>